<accession>A0A0C3AX36</accession>
<proteinExistence type="inferred from homology"/>
<evidence type="ECO:0000256" key="2">
    <source>
        <dbReference type="SAM" id="MobiDB-lite"/>
    </source>
</evidence>
<sequence>MSARRARVQYGKAAKRVNSRISSDIVQTSEQEEEVAPEDGGNQHGVAKGVKAERSTSKVIVSTETGDVPRRKISRREAGGASKSPVRKIDPIQDVAPRKRKRDTSPTSSDREDVVDKPAKTLKVLKGGSPARKGAAPALPLDARKTPSRPTTPSKPGVSTPKLTRDLSDLFISPHKPTISAVTKSPAKPGVLKRMLSKSKTEPALEEAPTRADLFPSKSTIATSEWPPKDTPVIPNDSIPSFNRHPLASNRTPSPTPIQGTRPISRSPQKVGRTYSKSRSFLVEIPRDADPMDVDSELPKPSTLPEDPDLKDMHRESYSELRSRWGIDTSDQDPTLNTPTNDLNSIGEMRSRGETRRFLDEVGYLFDGLDPSTGRSNTGAKRASAIEIVSKMGNPEFARRAAAANFVTKAWSMLRGAGAGTGDDKILDAALIAFAALSMKDSRQAIELCRTSDLLPFLSLCIGVSPEEDVLVVPPAGQESIWARKLGLSRTDQTNLTILRTAVANSIVLANGEDSSHRFLAAQTLSSLLEFGQSLTSDVLDAILSSLASELSRLRQTSPSLEELDASSEMRYSWTCLRIAEKAITNSPASNPRQTELLPHLSWLINQWPALVGSADSTLDESIQLALQFLVRSTHDNADLSEVVAEQPTLIHNLLRLFARWYRAHFSASQLEDAKTTQPEEDEPDLLTRASLSLALVTQLVKQGDTAKAVLQQTKMATSCPFTGSCTEQCQCSQQVSGIEILVEIFNEPEDTHDAKADYFRGHIGILLSLLCLHDQKARSILFSLLQPSQGTENEKIGTLISAVREFSTVWSAVVNTVSQGDDVSVDDHRPDIPQDEGAKLAQTVIEGLEGLLKEGSGK</sequence>
<dbReference type="OrthoDB" id="78088at2759"/>
<feature type="region of interest" description="Disordered" evidence="2">
    <location>
        <begin position="1"/>
        <end position="166"/>
    </location>
</feature>
<feature type="compositionally biased region" description="Polar residues" evidence="2">
    <location>
        <begin position="249"/>
        <end position="268"/>
    </location>
</feature>
<dbReference type="Pfam" id="PF07814">
    <property type="entry name" value="WAPL"/>
    <property type="match status" value="1"/>
</dbReference>
<feature type="region of interest" description="Disordered" evidence="2">
    <location>
        <begin position="196"/>
        <end position="349"/>
    </location>
</feature>
<dbReference type="Gene3D" id="1.25.10.10">
    <property type="entry name" value="Leucine-rich Repeat Variant"/>
    <property type="match status" value="1"/>
</dbReference>
<dbReference type="AlphaFoldDB" id="A0A0C3AX36"/>
<dbReference type="InterPro" id="IPR022771">
    <property type="entry name" value="WAPL_C"/>
</dbReference>
<dbReference type="STRING" id="933852.A0A0C3AX36"/>
<gene>
    <name evidence="4" type="ORF">M408DRAFT_127931</name>
</gene>
<feature type="compositionally biased region" description="Basic and acidic residues" evidence="2">
    <location>
        <begin position="308"/>
        <end position="325"/>
    </location>
</feature>
<reference evidence="5" key="2">
    <citation type="submission" date="2015-01" db="EMBL/GenBank/DDBJ databases">
        <title>Evolutionary Origins and Diversification of the Mycorrhizal Mutualists.</title>
        <authorList>
            <consortium name="DOE Joint Genome Institute"/>
            <consortium name="Mycorrhizal Genomics Consortium"/>
            <person name="Kohler A."/>
            <person name="Kuo A."/>
            <person name="Nagy L.G."/>
            <person name="Floudas D."/>
            <person name="Copeland A."/>
            <person name="Barry K.W."/>
            <person name="Cichocki N."/>
            <person name="Veneault-Fourrey C."/>
            <person name="LaButti K."/>
            <person name="Lindquist E.A."/>
            <person name="Lipzen A."/>
            <person name="Lundell T."/>
            <person name="Morin E."/>
            <person name="Murat C."/>
            <person name="Riley R."/>
            <person name="Ohm R."/>
            <person name="Sun H."/>
            <person name="Tunlid A."/>
            <person name="Henrissat B."/>
            <person name="Grigoriev I.V."/>
            <person name="Hibbett D.S."/>
            <person name="Martin F."/>
        </authorList>
    </citation>
    <scope>NUCLEOTIDE SEQUENCE [LARGE SCALE GENOMIC DNA]</scope>
    <source>
        <strain evidence="5">MAFF 305830</strain>
    </source>
</reference>
<dbReference type="Proteomes" id="UP000054097">
    <property type="component" value="Unassembled WGS sequence"/>
</dbReference>
<feature type="compositionally biased region" description="Basic and acidic residues" evidence="2">
    <location>
        <begin position="67"/>
        <end position="78"/>
    </location>
</feature>
<feature type="compositionally biased region" description="Polar residues" evidence="2">
    <location>
        <begin position="332"/>
        <end position="344"/>
    </location>
</feature>
<dbReference type="PANTHER" id="PTHR22100">
    <property type="entry name" value="WINGS APART-LIKE PROTEIN HOMOLOG"/>
    <property type="match status" value="1"/>
</dbReference>
<evidence type="ECO:0000313" key="4">
    <source>
        <dbReference type="EMBL" id="KIM29085.1"/>
    </source>
</evidence>
<feature type="domain" description="Wings apart-like protein C-terminal" evidence="3">
    <location>
        <begin position="345"/>
        <end position="656"/>
    </location>
</feature>
<protein>
    <recommendedName>
        <fullName evidence="3">Wings apart-like protein C-terminal domain-containing protein</fullName>
    </recommendedName>
</protein>
<keyword evidence="5" id="KW-1185">Reference proteome</keyword>
<name>A0A0C3AX36_SERVB</name>
<organism evidence="4 5">
    <name type="scientific">Serendipita vermifera MAFF 305830</name>
    <dbReference type="NCBI Taxonomy" id="933852"/>
    <lineage>
        <taxon>Eukaryota</taxon>
        <taxon>Fungi</taxon>
        <taxon>Dikarya</taxon>
        <taxon>Basidiomycota</taxon>
        <taxon>Agaricomycotina</taxon>
        <taxon>Agaricomycetes</taxon>
        <taxon>Sebacinales</taxon>
        <taxon>Serendipitaceae</taxon>
        <taxon>Serendipita</taxon>
    </lineage>
</organism>
<dbReference type="InterPro" id="IPR011989">
    <property type="entry name" value="ARM-like"/>
</dbReference>
<dbReference type="EMBL" id="KN824290">
    <property type="protein sequence ID" value="KIM29085.1"/>
    <property type="molecule type" value="Genomic_DNA"/>
</dbReference>
<evidence type="ECO:0000313" key="5">
    <source>
        <dbReference type="Proteomes" id="UP000054097"/>
    </source>
</evidence>
<evidence type="ECO:0000256" key="1">
    <source>
        <dbReference type="ARBA" id="ARBA00006854"/>
    </source>
</evidence>
<feature type="compositionally biased region" description="Basic and acidic residues" evidence="2">
    <location>
        <begin position="109"/>
        <end position="119"/>
    </location>
</feature>
<comment type="similarity">
    <text evidence="1">Belongs to the WAPL family.</text>
</comment>
<dbReference type="PANTHER" id="PTHR22100:SF13">
    <property type="entry name" value="WINGS APART-LIKE PROTEIN HOMOLOG"/>
    <property type="match status" value="1"/>
</dbReference>
<evidence type="ECO:0000259" key="3">
    <source>
        <dbReference type="Pfam" id="PF07814"/>
    </source>
</evidence>
<reference evidence="4 5" key="1">
    <citation type="submission" date="2014-04" db="EMBL/GenBank/DDBJ databases">
        <authorList>
            <consortium name="DOE Joint Genome Institute"/>
            <person name="Kuo A."/>
            <person name="Zuccaro A."/>
            <person name="Kohler A."/>
            <person name="Nagy L.G."/>
            <person name="Floudas D."/>
            <person name="Copeland A."/>
            <person name="Barry K.W."/>
            <person name="Cichocki N."/>
            <person name="Veneault-Fourrey C."/>
            <person name="LaButti K."/>
            <person name="Lindquist E.A."/>
            <person name="Lipzen A."/>
            <person name="Lundell T."/>
            <person name="Morin E."/>
            <person name="Murat C."/>
            <person name="Sun H."/>
            <person name="Tunlid A."/>
            <person name="Henrissat B."/>
            <person name="Grigoriev I.V."/>
            <person name="Hibbett D.S."/>
            <person name="Martin F."/>
            <person name="Nordberg H.P."/>
            <person name="Cantor M.N."/>
            <person name="Hua S.X."/>
        </authorList>
    </citation>
    <scope>NUCLEOTIDE SEQUENCE [LARGE SCALE GENOMIC DNA]</scope>
    <source>
        <strain evidence="4 5">MAFF 305830</strain>
    </source>
</reference>
<dbReference type="HOGENOM" id="CLU_012436_0_0_1"/>
<feature type="compositionally biased region" description="Polar residues" evidence="2">
    <location>
        <begin position="19"/>
        <end position="29"/>
    </location>
</feature>
<dbReference type="InterPro" id="IPR039874">
    <property type="entry name" value="WAPL"/>
</dbReference>
<feature type="compositionally biased region" description="Basic residues" evidence="2">
    <location>
        <begin position="1"/>
        <end position="18"/>
    </location>
</feature>